<protein>
    <recommendedName>
        <fullName evidence="4">Lipoprotein</fullName>
    </recommendedName>
</protein>
<reference evidence="2" key="1">
    <citation type="journal article" date="2014" name="Int. J. Syst. Evol. Microbiol.">
        <title>Complete genome sequence of Corynebacterium casei LMG S-19264T (=DSM 44701T), isolated from a smear-ripened cheese.</title>
        <authorList>
            <consortium name="US DOE Joint Genome Institute (JGI-PGF)"/>
            <person name="Walter F."/>
            <person name="Albersmeier A."/>
            <person name="Kalinowski J."/>
            <person name="Ruckert C."/>
        </authorList>
    </citation>
    <scope>NUCLEOTIDE SEQUENCE</scope>
    <source>
        <strain evidence="2">CGMCC 1.12160</strain>
    </source>
</reference>
<dbReference type="AlphaFoldDB" id="A0A917BDA4"/>
<accession>A0A917BDA4</accession>
<comment type="caution">
    <text evidence="2">The sequence shown here is derived from an EMBL/GenBank/DDBJ whole genome shotgun (WGS) entry which is preliminary data.</text>
</comment>
<gene>
    <name evidence="2" type="ORF">GCM10011366_02510</name>
</gene>
<evidence type="ECO:0000313" key="3">
    <source>
        <dbReference type="Proteomes" id="UP000605670"/>
    </source>
</evidence>
<feature type="signal peptide" evidence="1">
    <location>
        <begin position="1"/>
        <end position="20"/>
    </location>
</feature>
<evidence type="ECO:0008006" key="4">
    <source>
        <dbReference type="Google" id="ProtNLM"/>
    </source>
</evidence>
<organism evidence="2 3">
    <name type="scientific">Ornithinimicrobium tianjinense</name>
    <dbReference type="NCBI Taxonomy" id="1195761"/>
    <lineage>
        <taxon>Bacteria</taxon>
        <taxon>Bacillati</taxon>
        <taxon>Actinomycetota</taxon>
        <taxon>Actinomycetes</taxon>
        <taxon>Micrococcales</taxon>
        <taxon>Ornithinimicrobiaceae</taxon>
        <taxon>Ornithinimicrobium</taxon>
    </lineage>
</organism>
<reference evidence="2" key="2">
    <citation type="submission" date="2020-09" db="EMBL/GenBank/DDBJ databases">
        <authorList>
            <person name="Sun Q."/>
            <person name="Zhou Y."/>
        </authorList>
    </citation>
    <scope>NUCLEOTIDE SEQUENCE</scope>
    <source>
        <strain evidence="2">CGMCC 1.12160</strain>
    </source>
</reference>
<evidence type="ECO:0000256" key="1">
    <source>
        <dbReference type="SAM" id="SignalP"/>
    </source>
</evidence>
<proteinExistence type="predicted"/>
<dbReference type="EMBL" id="BMEM01000001">
    <property type="protein sequence ID" value="GGF38444.1"/>
    <property type="molecule type" value="Genomic_DNA"/>
</dbReference>
<feature type="chain" id="PRO_5038372065" description="Lipoprotein" evidence="1">
    <location>
        <begin position="21"/>
        <end position="202"/>
    </location>
</feature>
<sequence>MSCSRIVAVPIVLLTALTSACSTTSEETVSEEWGATPTTVQQINPRSSGSRAFYVESIEELAARADVIVVARMGDDVIEEPADEEGKSGLTALTTSADVAEWLKGDGAANLPVTQLPLGDMAHEISRLDPGFTYVFFMHQRRFEGSSRYILVGGVGAYRFEPDGSLVRSDESSHDTFPNRYASLEALKQDLSDAPASWVGSP</sequence>
<evidence type="ECO:0000313" key="2">
    <source>
        <dbReference type="EMBL" id="GGF38444.1"/>
    </source>
</evidence>
<name>A0A917BDA4_9MICO</name>
<dbReference type="PROSITE" id="PS51257">
    <property type="entry name" value="PROKAR_LIPOPROTEIN"/>
    <property type="match status" value="1"/>
</dbReference>
<keyword evidence="3" id="KW-1185">Reference proteome</keyword>
<dbReference type="Proteomes" id="UP000605670">
    <property type="component" value="Unassembled WGS sequence"/>
</dbReference>
<keyword evidence="1" id="KW-0732">Signal</keyword>